<dbReference type="GO" id="GO:0043248">
    <property type="term" value="P:proteasome assembly"/>
    <property type="evidence" value="ECO:0007669"/>
    <property type="project" value="UniProtKB-UniRule"/>
</dbReference>
<dbReference type="Pfam" id="PF05160">
    <property type="entry name" value="DSS1_SEM1"/>
    <property type="match status" value="1"/>
</dbReference>
<keyword evidence="6" id="KW-1185">Reference proteome</keyword>
<evidence type="ECO:0000313" key="5">
    <source>
        <dbReference type="EMBL" id="KAF9063054.1"/>
    </source>
</evidence>
<feature type="compositionally biased region" description="Basic and acidic residues" evidence="3">
    <location>
        <begin position="13"/>
        <end position="23"/>
    </location>
</feature>
<protein>
    <recommendedName>
        <fullName evidence="2">26S proteasome complex subunit SEM1</fullName>
    </recommendedName>
</protein>
<dbReference type="GO" id="GO:0008541">
    <property type="term" value="C:proteasome regulatory particle, lid subcomplex"/>
    <property type="evidence" value="ECO:0007669"/>
    <property type="project" value="UniProtKB-UniRule"/>
</dbReference>
<dbReference type="Pfam" id="PF14479">
    <property type="entry name" value="HeLo"/>
    <property type="match status" value="1"/>
</dbReference>
<keyword evidence="5" id="KW-0034">Amyloid</keyword>
<evidence type="ECO:0000256" key="1">
    <source>
        <dbReference type="ARBA" id="ARBA00034491"/>
    </source>
</evidence>
<evidence type="ECO:0000259" key="4">
    <source>
        <dbReference type="Pfam" id="PF14479"/>
    </source>
</evidence>
<gene>
    <name evidence="5" type="ORF">BDP27DRAFT_1368334</name>
</gene>
<dbReference type="EMBL" id="JADNRY010000155">
    <property type="protein sequence ID" value="KAF9063054.1"/>
    <property type="molecule type" value="Genomic_DNA"/>
</dbReference>
<dbReference type="OrthoDB" id="2362444at2759"/>
<dbReference type="Proteomes" id="UP000772434">
    <property type="component" value="Unassembled WGS sequence"/>
</dbReference>
<evidence type="ECO:0000256" key="2">
    <source>
        <dbReference type="RuleBase" id="RU369057"/>
    </source>
</evidence>
<dbReference type="InterPro" id="IPR038305">
    <property type="entry name" value="HeLo_sf"/>
</dbReference>
<feature type="compositionally biased region" description="Low complexity" evidence="3">
    <location>
        <begin position="75"/>
        <end position="84"/>
    </location>
</feature>
<evidence type="ECO:0000313" key="6">
    <source>
        <dbReference type="Proteomes" id="UP000772434"/>
    </source>
</evidence>
<reference evidence="5" key="1">
    <citation type="submission" date="2020-11" db="EMBL/GenBank/DDBJ databases">
        <authorList>
            <consortium name="DOE Joint Genome Institute"/>
            <person name="Ahrendt S."/>
            <person name="Riley R."/>
            <person name="Andreopoulos W."/>
            <person name="Labutti K."/>
            <person name="Pangilinan J."/>
            <person name="Ruiz-Duenas F.J."/>
            <person name="Barrasa J.M."/>
            <person name="Sanchez-Garcia M."/>
            <person name="Camarero S."/>
            <person name="Miyauchi S."/>
            <person name="Serrano A."/>
            <person name="Linde D."/>
            <person name="Babiker R."/>
            <person name="Drula E."/>
            <person name="Ayuso-Fernandez I."/>
            <person name="Pacheco R."/>
            <person name="Padilla G."/>
            <person name="Ferreira P."/>
            <person name="Barriuso J."/>
            <person name="Kellner H."/>
            <person name="Castanera R."/>
            <person name="Alfaro M."/>
            <person name="Ramirez L."/>
            <person name="Pisabarro A.G."/>
            <person name="Kuo A."/>
            <person name="Tritt A."/>
            <person name="Lipzen A."/>
            <person name="He G."/>
            <person name="Yan M."/>
            <person name="Ng V."/>
            <person name="Cullen D."/>
            <person name="Martin F."/>
            <person name="Rosso M.-N."/>
            <person name="Henrissat B."/>
            <person name="Hibbett D."/>
            <person name="Martinez A.T."/>
            <person name="Grigoriev I.V."/>
        </authorList>
    </citation>
    <scope>NUCLEOTIDE SEQUENCE</scope>
    <source>
        <strain evidence="5">AH 40177</strain>
    </source>
</reference>
<evidence type="ECO:0000256" key="3">
    <source>
        <dbReference type="SAM" id="MobiDB-lite"/>
    </source>
</evidence>
<feature type="domain" description="Prion-inhibition and propagation HeLo" evidence="4">
    <location>
        <begin position="256"/>
        <end position="431"/>
    </location>
</feature>
<comment type="subcellular location">
    <subcellularLocation>
        <location evidence="2">Nucleus</location>
    </subcellularLocation>
</comment>
<comment type="similarity">
    <text evidence="1 2">Belongs to the DSS1/SEM1 family.</text>
</comment>
<feature type="compositionally biased region" description="Acidic residues" evidence="3">
    <location>
        <begin position="50"/>
        <end position="68"/>
    </location>
</feature>
<comment type="caution">
    <text evidence="5">The sequence shown here is derived from an EMBL/GenBank/DDBJ whole genome shotgun (WGS) entry which is preliminary data.</text>
</comment>
<dbReference type="AlphaFoldDB" id="A0A9P5PGX2"/>
<sequence length="640" mass="71691">MSTPSSSKPKAKKTQEKEKETEKASSTIASEEKEKNLKEKEEARPHLGVLEEDDEFEEFAAADWDDSQTDLAHLGGSAPGAAKSGGDKLWEDNWDDDDIEDEFSVQLSSHCTKSFIAISDYEYSDSRSLGIPKSVSALIVMTTLELVRDDTPTSVSNPFAISRSIQSRLGSAYAVMLYTMAAESSESLKNNCVGLDLLSHHLRQSMDPAHTFESPQALTAERSNHESNLYDLFLHKKLQRLLQRLYYPPQKMAAFGLVSGAIGIASIFSTCIECFNYIQTRRQFAKDSQTDFLNFSILKLRFSLWGKSVDIYHDPQLGNPIATQLDLDVARDIIFHILLLFDDSEIISKKYPIPADLDLAGGYTYNDIEKRYIEVVNHLQHAAALRQKRIGWLRLTKWTLYDKKRFSDLTENISRLIDNLEAVFPGDGHRREVKAVLDSRNLTIYSSQKSQEGCRAAKAYTPHPSAVCGSQTGNSITGRSSPNSPRASAVNTDSSVVTIPTTLNHSSSPPLHSELHYDGQIRRLTENLNALQTLVTNHHTILASLQQSIGNVTASTQTSQTKMEHLMGRVETLITSLKGVEGDSVPNHMHKPQRPQFFESPRPVRVQDDDRSALLHRLVPEPTGFRLLHSPESRLFQRHQ</sequence>
<organism evidence="5 6">
    <name type="scientific">Rhodocollybia butyracea</name>
    <dbReference type="NCBI Taxonomy" id="206335"/>
    <lineage>
        <taxon>Eukaryota</taxon>
        <taxon>Fungi</taxon>
        <taxon>Dikarya</taxon>
        <taxon>Basidiomycota</taxon>
        <taxon>Agaricomycotina</taxon>
        <taxon>Agaricomycetes</taxon>
        <taxon>Agaricomycetidae</taxon>
        <taxon>Agaricales</taxon>
        <taxon>Marasmiineae</taxon>
        <taxon>Omphalotaceae</taxon>
        <taxon>Rhodocollybia</taxon>
    </lineage>
</organism>
<keyword evidence="2" id="KW-0647">Proteasome</keyword>
<dbReference type="PANTHER" id="PTHR16771">
    <property type="entry name" value="26 PROTEASOME COMPLEX SUBUNIT DSS1"/>
    <property type="match status" value="1"/>
</dbReference>
<feature type="region of interest" description="Disordered" evidence="3">
    <location>
        <begin position="468"/>
        <end position="491"/>
    </location>
</feature>
<dbReference type="Gene3D" id="1.20.120.1020">
    <property type="entry name" value="Prion-inhibition and propagation, HeLo domain"/>
    <property type="match status" value="1"/>
</dbReference>
<keyword evidence="5" id="KW-0640">Prion</keyword>
<dbReference type="GO" id="GO:0006406">
    <property type="term" value="P:mRNA export from nucleus"/>
    <property type="evidence" value="ECO:0007669"/>
    <property type="project" value="UniProtKB-UniRule"/>
</dbReference>
<accession>A0A9P5PGX2</accession>
<dbReference type="InterPro" id="IPR007834">
    <property type="entry name" value="DSS1_SEM1"/>
</dbReference>
<feature type="compositionally biased region" description="Basic and acidic residues" evidence="3">
    <location>
        <begin position="30"/>
        <end position="45"/>
    </location>
</feature>
<comment type="function">
    <text evidence="2">Component of the 26S proteasome, a multiprotein complex involved in the ATP-dependent degradation of ubiquitinated proteins.</text>
</comment>
<dbReference type="PANTHER" id="PTHR16771:SF0">
    <property type="entry name" value="26S PROTEASOME COMPLEX SUBUNIT SEM1"/>
    <property type="match status" value="1"/>
</dbReference>
<dbReference type="GO" id="GO:0005634">
    <property type="term" value="C:nucleus"/>
    <property type="evidence" value="ECO:0007669"/>
    <property type="project" value="UniProtKB-SubCell"/>
</dbReference>
<dbReference type="GO" id="GO:0000724">
    <property type="term" value="P:double-strand break repair via homologous recombination"/>
    <property type="evidence" value="ECO:0007669"/>
    <property type="project" value="TreeGrafter"/>
</dbReference>
<name>A0A9P5PGX2_9AGAR</name>
<dbReference type="SMART" id="SM01385">
    <property type="entry name" value="DSS1_SEM1"/>
    <property type="match status" value="1"/>
</dbReference>
<feature type="region of interest" description="Disordered" evidence="3">
    <location>
        <begin position="1"/>
        <end position="93"/>
    </location>
</feature>
<dbReference type="InterPro" id="IPR029498">
    <property type="entry name" value="HeLo_dom"/>
</dbReference>
<keyword evidence="2" id="KW-0539">Nucleus</keyword>
<proteinExistence type="inferred from homology"/>